<gene>
    <name evidence="2" type="ORF">CLV40_11299</name>
</gene>
<protein>
    <submittedName>
        <fullName evidence="2">Uncharacterized protein</fullName>
    </submittedName>
</protein>
<name>A0A2S6GKS8_9PSEU</name>
<dbReference type="Proteomes" id="UP000239203">
    <property type="component" value="Unassembled WGS sequence"/>
</dbReference>
<evidence type="ECO:0000256" key="1">
    <source>
        <dbReference type="SAM" id="MobiDB-lite"/>
    </source>
</evidence>
<dbReference type="AlphaFoldDB" id="A0A2S6GKS8"/>
<reference evidence="2 3" key="1">
    <citation type="submission" date="2018-02" db="EMBL/GenBank/DDBJ databases">
        <title>Genomic Encyclopedia of Archaeal and Bacterial Type Strains, Phase II (KMG-II): from individual species to whole genera.</title>
        <authorList>
            <person name="Goeker M."/>
        </authorList>
    </citation>
    <scope>NUCLEOTIDE SEQUENCE [LARGE SCALE GENOMIC DNA]</scope>
    <source>
        <strain evidence="2 3">YU 961-1</strain>
    </source>
</reference>
<feature type="compositionally biased region" description="Polar residues" evidence="1">
    <location>
        <begin position="23"/>
        <end position="39"/>
    </location>
</feature>
<dbReference type="EMBL" id="PTIX01000012">
    <property type="protein sequence ID" value="PPK65837.1"/>
    <property type="molecule type" value="Genomic_DNA"/>
</dbReference>
<keyword evidence="3" id="KW-1185">Reference proteome</keyword>
<sequence length="54" mass="5766">MTACLLNIRTGGHSAKNARRSGAPNNHEGSGDSMLSTCMASLPRSRRSTTGEYR</sequence>
<accession>A0A2S6GKS8</accession>
<evidence type="ECO:0000313" key="3">
    <source>
        <dbReference type="Proteomes" id="UP000239203"/>
    </source>
</evidence>
<evidence type="ECO:0000313" key="2">
    <source>
        <dbReference type="EMBL" id="PPK65837.1"/>
    </source>
</evidence>
<proteinExistence type="predicted"/>
<comment type="caution">
    <text evidence="2">The sequence shown here is derived from an EMBL/GenBank/DDBJ whole genome shotgun (WGS) entry which is preliminary data.</text>
</comment>
<feature type="region of interest" description="Disordered" evidence="1">
    <location>
        <begin position="1"/>
        <end position="54"/>
    </location>
</feature>
<organism evidence="2 3">
    <name type="scientific">Actinokineospora auranticolor</name>
    <dbReference type="NCBI Taxonomy" id="155976"/>
    <lineage>
        <taxon>Bacteria</taxon>
        <taxon>Bacillati</taxon>
        <taxon>Actinomycetota</taxon>
        <taxon>Actinomycetes</taxon>
        <taxon>Pseudonocardiales</taxon>
        <taxon>Pseudonocardiaceae</taxon>
        <taxon>Actinokineospora</taxon>
    </lineage>
</organism>